<evidence type="ECO:0000259" key="1">
    <source>
        <dbReference type="PROSITE" id="PS50206"/>
    </source>
</evidence>
<dbReference type="EMBL" id="PIQO01000009">
    <property type="protein sequence ID" value="PKR84676.1"/>
    <property type="molecule type" value="Genomic_DNA"/>
</dbReference>
<dbReference type="RefSeq" id="WP_101354700.1">
    <property type="nucleotide sequence ID" value="NZ_PIQO01000009.1"/>
</dbReference>
<proteinExistence type="predicted"/>
<evidence type="ECO:0000313" key="2">
    <source>
        <dbReference type="EMBL" id="PKR84676.1"/>
    </source>
</evidence>
<sequence>MEIKKITPQELAEQLRNKKPFVLDVRAEEKFQDYHVENAYNIPKSVILENQEDVISTLPKDTEIIVTCTTGNSAAKCAQILADKNYQVTLLEGGITAWKDYNQKKGGEKHE</sequence>
<keyword evidence="3" id="KW-1185">Reference proteome</keyword>
<dbReference type="PANTHER" id="PTHR43031:SF1">
    <property type="entry name" value="PYRIDINE NUCLEOTIDE-DISULPHIDE OXIDOREDUCTASE"/>
    <property type="match status" value="1"/>
</dbReference>
<dbReference type="InterPro" id="IPR001763">
    <property type="entry name" value="Rhodanese-like_dom"/>
</dbReference>
<protein>
    <submittedName>
        <fullName evidence="2">Rhodanese-like domain-containing protein</fullName>
    </submittedName>
</protein>
<dbReference type="SUPFAM" id="SSF52821">
    <property type="entry name" value="Rhodanese/Cell cycle control phosphatase"/>
    <property type="match status" value="1"/>
</dbReference>
<gene>
    <name evidence="2" type="ORF">CWO92_13280</name>
</gene>
<dbReference type="CDD" id="cd00158">
    <property type="entry name" value="RHOD"/>
    <property type="match status" value="1"/>
</dbReference>
<feature type="domain" description="Rhodanese" evidence="1">
    <location>
        <begin position="16"/>
        <end position="107"/>
    </location>
</feature>
<dbReference type="SMART" id="SM00450">
    <property type="entry name" value="RHOD"/>
    <property type="match status" value="1"/>
</dbReference>
<evidence type="ECO:0000313" key="3">
    <source>
        <dbReference type="Proteomes" id="UP000233440"/>
    </source>
</evidence>
<reference evidence="2 3" key="1">
    <citation type="submission" date="2017-11" db="EMBL/GenBank/DDBJ databases">
        <title>Bacillus camelliae sp. nov., isolated from pu'er tea.</title>
        <authorList>
            <person name="Niu L."/>
        </authorList>
    </citation>
    <scope>NUCLEOTIDE SEQUENCE [LARGE SCALE GENOMIC DNA]</scope>
    <source>
        <strain evidence="2 3">7578-1</strain>
    </source>
</reference>
<dbReference type="InterPro" id="IPR036873">
    <property type="entry name" value="Rhodanese-like_dom_sf"/>
</dbReference>
<dbReference type="Gene3D" id="3.40.250.10">
    <property type="entry name" value="Rhodanese-like domain"/>
    <property type="match status" value="1"/>
</dbReference>
<dbReference type="PROSITE" id="PS50206">
    <property type="entry name" value="RHODANESE_3"/>
    <property type="match status" value="1"/>
</dbReference>
<dbReference type="PANTHER" id="PTHR43031">
    <property type="entry name" value="FAD-DEPENDENT OXIDOREDUCTASE"/>
    <property type="match status" value="1"/>
</dbReference>
<name>A0A2N3LJ97_9BACI</name>
<organism evidence="2 3">
    <name type="scientific">Heyndrickxia camelliae</name>
    <dbReference type="NCBI Taxonomy" id="1707093"/>
    <lineage>
        <taxon>Bacteria</taxon>
        <taxon>Bacillati</taxon>
        <taxon>Bacillota</taxon>
        <taxon>Bacilli</taxon>
        <taxon>Bacillales</taxon>
        <taxon>Bacillaceae</taxon>
        <taxon>Heyndrickxia</taxon>
    </lineage>
</organism>
<dbReference type="Pfam" id="PF00581">
    <property type="entry name" value="Rhodanese"/>
    <property type="match status" value="1"/>
</dbReference>
<accession>A0A2N3LJ97</accession>
<dbReference type="InterPro" id="IPR050229">
    <property type="entry name" value="GlpE_sulfurtransferase"/>
</dbReference>
<dbReference type="Proteomes" id="UP000233440">
    <property type="component" value="Unassembled WGS sequence"/>
</dbReference>
<comment type="caution">
    <text evidence="2">The sequence shown here is derived from an EMBL/GenBank/DDBJ whole genome shotgun (WGS) entry which is preliminary data.</text>
</comment>
<dbReference type="OrthoDB" id="2885562at2"/>
<dbReference type="AlphaFoldDB" id="A0A2N3LJ97"/>